<dbReference type="GO" id="GO:0016620">
    <property type="term" value="F:oxidoreductase activity, acting on the aldehyde or oxo group of donors, NAD or NADP as acceptor"/>
    <property type="evidence" value="ECO:0007669"/>
    <property type="project" value="InterPro"/>
</dbReference>
<organism evidence="2 3">
    <name type="scientific">Stylonychia lemnae</name>
    <name type="common">Ciliate</name>
    <dbReference type="NCBI Taxonomy" id="5949"/>
    <lineage>
        <taxon>Eukaryota</taxon>
        <taxon>Sar</taxon>
        <taxon>Alveolata</taxon>
        <taxon>Ciliophora</taxon>
        <taxon>Intramacronucleata</taxon>
        <taxon>Spirotrichea</taxon>
        <taxon>Stichotrichia</taxon>
        <taxon>Sporadotrichida</taxon>
        <taxon>Oxytrichidae</taxon>
        <taxon>Stylonychinae</taxon>
        <taxon>Stylonychia</taxon>
    </lineage>
</organism>
<keyword evidence="3" id="KW-1185">Reference proteome</keyword>
<dbReference type="PANTHER" id="PTHR14097">
    <property type="entry name" value="OXIDOREDUCTASE HTATIP2"/>
    <property type="match status" value="1"/>
</dbReference>
<reference evidence="2 3" key="1">
    <citation type="submission" date="2014-06" db="EMBL/GenBank/DDBJ databases">
        <authorList>
            <person name="Swart Estienne"/>
        </authorList>
    </citation>
    <scope>NUCLEOTIDE SEQUENCE [LARGE SCALE GENOMIC DNA]</scope>
    <source>
        <strain evidence="2 3">130c</strain>
    </source>
</reference>
<gene>
    <name evidence="2" type="primary">Contig18352.g19497</name>
    <name evidence="2" type="ORF">STYLEM_6479</name>
</gene>
<dbReference type="Gene3D" id="3.40.50.720">
    <property type="entry name" value="NAD(P)-binding Rossmann-like Domain"/>
    <property type="match status" value="1"/>
</dbReference>
<dbReference type="EMBL" id="CCKQ01006228">
    <property type="protein sequence ID" value="CDW77516.1"/>
    <property type="molecule type" value="Genomic_DNA"/>
</dbReference>
<proteinExistence type="predicted"/>
<protein>
    <recommendedName>
        <fullName evidence="1">Semialdehyde dehydrogenase NAD-binding domain-containing protein</fullName>
    </recommendedName>
</protein>
<dbReference type="PANTHER" id="PTHR14097:SF7">
    <property type="entry name" value="OXIDOREDUCTASE HTATIP2"/>
    <property type="match status" value="1"/>
</dbReference>
<feature type="domain" description="Semialdehyde dehydrogenase NAD-binding" evidence="1">
    <location>
        <begin position="11"/>
        <end position="89"/>
    </location>
</feature>
<evidence type="ECO:0000259" key="1">
    <source>
        <dbReference type="Pfam" id="PF01118"/>
    </source>
</evidence>
<dbReference type="GO" id="GO:0051170">
    <property type="term" value="P:import into nucleus"/>
    <property type="evidence" value="ECO:0007669"/>
    <property type="project" value="TreeGrafter"/>
</dbReference>
<dbReference type="InterPro" id="IPR036291">
    <property type="entry name" value="NAD(P)-bd_dom_sf"/>
</dbReference>
<dbReference type="InterPro" id="IPR000534">
    <property type="entry name" value="Semialdehyde_DH_NAD-bd"/>
</dbReference>
<dbReference type="GO" id="GO:0051287">
    <property type="term" value="F:NAD binding"/>
    <property type="evidence" value="ECO:0007669"/>
    <property type="project" value="InterPro"/>
</dbReference>
<dbReference type="Proteomes" id="UP000039865">
    <property type="component" value="Unassembled WGS sequence"/>
</dbReference>
<dbReference type="GO" id="GO:1901607">
    <property type="term" value="P:alpha-amino acid biosynthetic process"/>
    <property type="evidence" value="ECO:0007669"/>
    <property type="project" value="UniProtKB-ARBA"/>
</dbReference>
<dbReference type="Pfam" id="PF01118">
    <property type="entry name" value="Semialdhyde_dh"/>
    <property type="match status" value="1"/>
</dbReference>
<dbReference type="OrthoDB" id="283707at2759"/>
<dbReference type="SUPFAM" id="SSF51735">
    <property type="entry name" value="NAD(P)-binding Rossmann-fold domains"/>
    <property type="match status" value="1"/>
</dbReference>
<dbReference type="GO" id="GO:0005737">
    <property type="term" value="C:cytoplasm"/>
    <property type="evidence" value="ECO:0007669"/>
    <property type="project" value="TreeGrafter"/>
</dbReference>
<evidence type="ECO:0000313" key="2">
    <source>
        <dbReference type="EMBL" id="CDW77516.1"/>
    </source>
</evidence>
<dbReference type="AlphaFoldDB" id="A0A078A6K7"/>
<sequence length="237" mass="27066">MVESSLVKQVKIAIIGGSGATGREIIRCAKQDPRVKEISMIVRRKLEEWKQEEFQPELKFIQRENFDNLNELQDQLQGYDIFISCLGARQKVGEQEFKKVERDIPAAFAALGKSCGASYFSYLSSMMVDKTSRLQILSVKAQTEELIQQQELPISAMFRPGALINRDNDFRWIEWLLAKVPGPKIDDSVLAYSMYHHAVNETLKLKGSQQTQTNPRHIAIENEDIKSFAKFIKEGII</sequence>
<dbReference type="InParanoid" id="A0A078A6K7"/>
<evidence type="ECO:0000313" key="3">
    <source>
        <dbReference type="Proteomes" id="UP000039865"/>
    </source>
</evidence>
<name>A0A078A6K7_STYLE</name>
<accession>A0A078A6K7</accession>